<accession>A0A6P8XZA7</accession>
<evidence type="ECO:0000313" key="2">
    <source>
        <dbReference type="Proteomes" id="UP000515158"/>
    </source>
</evidence>
<keyword evidence="2" id="KW-1185">Reference proteome</keyword>
<evidence type="ECO:0000256" key="1">
    <source>
        <dbReference type="SAM" id="Phobius"/>
    </source>
</evidence>
<dbReference type="OrthoDB" id="90756at2759"/>
<sequence>MLIYSEKKAHGKVYKQTIIIFFSFSYFLFFLSYHRFSIAVQARVTLTRMTVEMKLARLSLCPFTPTSLEDLARIFGDHFYRVMSLSIDGQENLFCNYFQLPDGSGCIVFASIRMTAFLSHASQIYCDSSQTTPTPHFLVLSISAVHNGFIVPVLHCLFLQKSFLGYKSIINHLKRLNPRLSPETVVTGFDDDLAAAWVALFPTVTCLNRTSFHFIKSIMEAVKDLGLSSSFRNNAEVTSAVQACCIINMCPHEIMREALTCIVNKTSQLNVFNQLRPLYDYIWSFWLNGVRFANKEVSVCSNVECTMNTFEILHHMMRTEKVSIRGNIFLFIGGLASIEDTAVQDIQLLLRAQRPCRERKARSLATSNCVSDCTTDLSTGKIHVSEFIDKLSPCVQSLCRALL</sequence>
<keyword evidence="1" id="KW-0472">Membrane</keyword>
<dbReference type="Proteomes" id="UP000515158">
    <property type="component" value="Unplaced"/>
</dbReference>
<evidence type="ECO:0000313" key="3">
    <source>
        <dbReference type="RefSeq" id="XP_034232468.1"/>
    </source>
</evidence>
<organism evidence="3">
    <name type="scientific">Thrips palmi</name>
    <name type="common">Melon thrips</name>
    <dbReference type="NCBI Taxonomy" id="161013"/>
    <lineage>
        <taxon>Eukaryota</taxon>
        <taxon>Metazoa</taxon>
        <taxon>Ecdysozoa</taxon>
        <taxon>Arthropoda</taxon>
        <taxon>Hexapoda</taxon>
        <taxon>Insecta</taxon>
        <taxon>Pterygota</taxon>
        <taxon>Neoptera</taxon>
        <taxon>Paraneoptera</taxon>
        <taxon>Thysanoptera</taxon>
        <taxon>Terebrantia</taxon>
        <taxon>Thripoidea</taxon>
        <taxon>Thripidae</taxon>
        <taxon>Thrips</taxon>
    </lineage>
</organism>
<keyword evidence="1" id="KW-1133">Transmembrane helix</keyword>
<feature type="transmembrane region" description="Helical" evidence="1">
    <location>
        <begin position="12"/>
        <end position="33"/>
    </location>
</feature>
<dbReference type="RefSeq" id="XP_034232468.1">
    <property type="nucleotide sequence ID" value="XM_034376577.1"/>
</dbReference>
<proteinExistence type="predicted"/>
<dbReference type="GeneID" id="117640238"/>
<gene>
    <name evidence="3" type="primary">LOC117640238</name>
</gene>
<name>A0A6P8XZA7_THRPL</name>
<reference evidence="3" key="1">
    <citation type="submission" date="2025-08" db="UniProtKB">
        <authorList>
            <consortium name="RefSeq"/>
        </authorList>
    </citation>
    <scope>IDENTIFICATION</scope>
    <source>
        <tissue evidence="3">Total insect</tissue>
    </source>
</reference>
<keyword evidence="1" id="KW-0812">Transmembrane</keyword>
<dbReference type="AlphaFoldDB" id="A0A6P8XZA7"/>
<dbReference type="KEGG" id="tpal:117640238"/>
<dbReference type="InParanoid" id="A0A6P8XZA7"/>
<protein>
    <submittedName>
        <fullName evidence="3">Uncharacterized protein LOC117640238</fullName>
    </submittedName>
</protein>